<comment type="caution">
    <text evidence="6">The sequence shown here is derived from an EMBL/GenBank/DDBJ whole genome shotgun (WGS) entry which is preliminary data.</text>
</comment>
<dbReference type="Proteomes" id="UP001596087">
    <property type="component" value="Unassembled WGS sequence"/>
</dbReference>
<dbReference type="PROSITE" id="PS00211">
    <property type="entry name" value="ABC_TRANSPORTER_1"/>
    <property type="match status" value="1"/>
</dbReference>
<accession>A0ABW0BPN0</accession>
<keyword evidence="7" id="KW-1185">Reference proteome</keyword>
<dbReference type="SUPFAM" id="SSF52540">
    <property type="entry name" value="P-loop containing nucleoside triphosphate hydrolases"/>
    <property type="match status" value="1"/>
</dbReference>
<gene>
    <name evidence="6" type="ORF">ACFPGP_21965</name>
</gene>
<dbReference type="InterPro" id="IPR017871">
    <property type="entry name" value="ABC_transporter-like_CS"/>
</dbReference>
<reference evidence="7" key="1">
    <citation type="journal article" date="2019" name="Int. J. Syst. Evol. Microbiol.">
        <title>The Global Catalogue of Microorganisms (GCM) 10K type strain sequencing project: providing services to taxonomists for standard genome sequencing and annotation.</title>
        <authorList>
            <consortium name="The Broad Institute Genomics Platform"/>
            <consortium name="The Broad Institute Genome Sequencing Center for Infectious Disease"/>
            <person name="Wu L."/>
            <person name="Ma J."/>
        </authorList>
    </citation>
    <scope>NUCLEOTIDE SEQUENCE [LARGE SCALE GENOMIC DNA]</scope>
    <source>
        <strain evidence="7">DFY41</strain>
    </source>
</reference>
<dbReference type="PROSITE" id="PS50893">
    <property type="entry name" value="ABC_TRANSPORTER_2"/>
    <property type="match status" value="1"/>
</dbReference>
<comment type="similarity">
    <text evidence="1">Belongs to the ABC transporter superfamily.</text>
</comment>
<dbReference type="InterPro" id="IPR003439">
    <property type="entry name" value="ABC_transporter-like_ATP-bd"/>
</dbReference>
<evidence type="ECO:0000313" key="6">
    <source>
        <dbReference type="EMBL" id="MFC5179364.1"/>
    </source>
</evidence>
<evidence type="ECO:0000256" key="1">
    <source>
        <dbReference type="ARBA" id="ARBA00005417"/>
    </source>
</evidence>
<dbReference type="EMBL" id="JBHSKD010000027">
    <property type="protein sequence ID" value="MFC5179364.1"/>
    <property type="molecule type" value="Genomic_DNA"/>
</dbReference>
<evidence type="ECO:0000256" key="4">
    <source>
        <dbReference type="ARBA" id="ARBA00022840"/>
    </source>
</evidence>
<dbReference type="PANTHER" id="PTHR43335:SF4">
    <property type="entry name" value="ABC TRANSPORTER, ATP-BINDING PROTEIN"/>
    <property type="match status" value="1"/>
</dbReference>
<keyword evidence="4 6" id="KW-0067">ATP-binding</keyword>
<proteinExistence type="inferred from homology"/>
<dbReference type="InterPro" id="IPR027417">
    <property type="entry name" value="P-loop_NTPase"/>
</dbReference>
<name>A0ABW0BPN0_9ACTN</name>
<dbReference type="RefSeq" id="WP_378593435.1">
    <property type="nucleotide sequence ID" value="NZ_JBHSKD010000027.1"/>
</dbReference>
<keyword evidence="3" id="KW-0547">Nucleotide-binding</keyword>
<protein>
    <submittedName>
        <fullName evidence="6">ABC transporter ATP-binding protein</fullName>
    </submittedName>
</protein>
<organism evidence="6 7">
    <name type="scientific">Nocardioides taihuensis</name>
    <dbReference type="NCBI Taxonomy" id="1835606"/>
    <lineage>
        <taxon>Bacteria</taxon>
        <taxon>Bacillati</taxon>
        <taxon>Actinomycetota</taxon>
        <taxon>Actinomycetes</taxon>
        <taxon>Propionibacteriales</taxon>
        <taxon>Nocardioidaceae</taxon>
        <taxon>Nocardioides</taxon>
    </lineage>
</organism>
<dbReference type="SMART" id="SM00382">
    <property type="entry name" value="AAA"/>
    <property type="match status" value="1"/>
</dbReference>
<evidence type="ECO:0000259" key="5">
    <source>
        <dbReference type="PROSITE" id="PS50893"/>
    </source>
</evidence>
<dbReference type="Gene3D" id="3.40.50.300">
    <property type="entry name" value="P-loop containing nucleotide triphosphate hydrolases"/>
    <property type="match status" value="1"/>
</dbReference>
<dbReference type="InterPro" id="IPR003593">
    <property type="entry name" value="AAA+_ATPase"/>
</dbReference>
<evidence type="ECO:0000256" key="3">
    <source>
        <dbReference type="ARBA" id="ARBA00022741"/>
    </source>
</evidence>
<evidence type="ECO:0000256" key="2">
    <source>
        <dbReference type="ARBA" id="ARBA00022448"/>
    </source>
</evidence>
<feature type="domain" description="ABC transporter" evidence="5">
    <location>
        <begin position="6"/>
        <end position="234"/>
    </location>
</feature>
<dbReference type="PANTHER" id="PTHR43335">
    <property type="entry name" value="ABC TRANSPORTER, ATP-BINDING PROTEIN"/>
    <property type="match status" value="1"/>
</dbReference>
<evidence type="ECO:0000313" key="7">
    <source>
        <dbReference type="Proteomes" id="UP001596087"/>
    </source>
</evidence>
<dbReference type="GO" id="GO:0005524">
    <property type="term" value="F:ATP binding"/>
    <property type="evidence" value="ECO:0007669"/>
    <property type="project" value="UniProtKB-KW"/>
</dbReference>
<dbReference type="Pfam" id="PF00005">
    <property type="entry name" value="ABC_tran"/>
    <property type="match status" value="1"/>
</dbReference>
<sequence length="244" mass="25702">MAEDVARCEAVSKGFGDVAAVRELDLHVAAGEVLALVGLNGAGKTTLMRLVLGMVRPDAGRVEVLGRPVGSRVHWAGVGHMVDTPFAYPELTVLENLRAAALLHGVPVRDVPAVVQEVLGQLQLEAYAGRRAGTLSLGNRQRVGLGSALAHRPRLLVLDEPTNALDPAGVVLLRDLVVNAAGGGAGVLVSSHHLDEVARIADRVAVIHAGRIVGELDPHRAELEQAFFAMVYQADLDSRSGRVT</sequence>
<keyword evidence="2" id="KW-0813">Transport</keyword>